<evidence type="ECO:0000313" key="1">
    <source>
        <dbReference type="EMBL" id="KAG2902984.1"/>
    </source>
</evidence>
<accession>A0A8T1HAC3</accession>
<evidence type="ECO:0000313" key="3">
    <source>
        <dbReference type="Proteomes" id="UP000760860"/>
    </source>
</evidence>
<gene>
    <name evidence="1" type="ORF">PC117_g21349</name>
    <name evidence="2" type="ORF">PC129_g19795</name>
</gene>
<dbReference type="EMBL" id="RCMK01001069">
    <property type="protein sequence ID" value="KAG2902984.1"/>
    <property type="molecule type" value="Genomic_DNA"/>
</dbReference>
<comment type="caution">
    <text evidence="2">The sequence shown here is derived from an EMBL/GenBank/DDBJ whole genome shotgun (WGS) entry which is preliminary data.</text>
</comment>
<dbReference type="AlphaFoldDB" id="A0A8T1HAC3"/>
<dbReference type="EMBL" id="RCMV01001314">
    <property type="protein sequence ID" value="KAG3209180.1"/>
    <property type="molecule type" value="Genomic_DNA"/>
</dbReference>
<evidence type="ECO:0000313" key="2">
    <source>
        <dbReference type="EMBL" id="KAG3209180.1"/>
    </source>
</evidence>
<name>A0A8T1HAC3_9STRA</name>
<proteinExistence type="predicted"/>
<dbReference type="Proteomes" id="UP000760860">
    <property type="component" value="Unassembled WGS sequence"/>
</dbReference>
<sequence length="128" mass="14076">MDSMISRGWSRQTEISLGLSIEEQTACCCLHRSSVRYHFLVAIDREVEVEGWMRVETINAAARAEDIGVSSSSAVVEAREIQMKTVVMFFVVFRAGGASIERLAALQGESAAAALNAMIPTVLLEFHR</sequence>
<protein>
    <submittedName>
        <fullName evidence="2">Uncharacterized protein</fullName>
    </submittedName>
</protein>
<dbReference type="Proteomes" id="UP000736787">
    <property type="component" value="Unassembled WGS sequence"/>
</dbReference>
<organism evidence="2 3">
    <name type="scientific">Phytophthora cactorum</name>
    <dbReference type="NCBI Taxonomy" id="29920"/>
    <lineage>
        <taxon>Eukaryota</taxon>
        <taxon>Sar</taxon>
        <taxon>Stramenopiles</taxon>
        <taxon>Oomycota</taxon>
        <taxon>Peronosporomycetes</taxon>
        <taxon>Peronosporales</taxon>
        <taxon>Peronosporaceae</taxon>
        <taxon>Phytophthora</taxon>
    </lineage>
</organism>
<reference evidence="2" key="1">
    <citation type="submission" date="2018-05" db="EMBL/GenBank/DDBJ databases">
        <title>Effector identification in a new, highly contiguous assembly of the strawberry crown rot pathogen Phytophthora cactorum.</title>
        <authorList>
            <person name="Armitage A.D."/>
            <person name="Nellist C.F."/>
            <person name="Bates H."/>
            <person name="Vickerstaff R.J."/>
            <person name="Harrison R.J."/>
        </authorList>
    </citation>
    <scope>NUCLEOTIDE SEQUENCE</scope>
    <source>
        <strain evidence="1">4040</strain>
        <strain evidence="2">P421</strain>
    </source>
</reference>